<dbReference type="Pfam" id="PF11390">
    <property type="entry name" value="FdsD"/>
    <property type="match status" value="1"/>
</dbReference>
<organism evidence="1 2">
    <name type="scientific">Pseudacidovorax intermedius</name>
    <dbReference type="NCBI Taxonomy" id="433924"/>
    <lineage>
        <taxon>Bacteria</taxon>
        <taxon>Pseudomonadati</taxon>
        <taxon>Pseudomonadota</taxon>
        <taxon>Betaproteobacteria</taxon>
        <taxon>Burkholderiales</taxon>
        <taxon>Comamonadaceae</taxon>
        <taxon>Pseudacidovorax</taxon>
    </lineage>
</organism>
<keyword evidence="2" id="KW-1185">Reference proteome</keyword>
<evidence type="ECO:0000313" key="1">
    <source>
        <dbReference type="EMBL" id="RDI26257.1"/>
    </source>
</evidence>
<dbReference type="Proteomes" id="UP000255265">
    <property type="component" value="Unassembled WGS sequence"/>
</dbReference>
<comment type="caution">
    <text evidence="1">The sequence shown here is derived from an EMBL/GenBank/DDBJ whole genome shotgun (WGS) entry which is preliminary data.</text>
</comment>
<dbReference type="AlphaFoldDB" id="A0A370FLC1"/>
<dbReference type="InterPro" id="IPR021074">
    <property type="entry name" value="Formate_DH_dsu"/>
</dbReference>
<evidence type="ECO:0000313" key="2">
    <source>
        <dbReference type="Proteomes" id="UP000255265"/>
    </source>
</evidence>
<accession>A0A370FLC1</accession>
<proteinExistence type="predicted"/>
<reference evidence="1 2" key="1">
    <citation type="submission" date="2018-07" db="EMBL/GenBank/DDBJ databases">
        <title>Genomic Encyclopedia of Type Strains, Phase IV (KMG-IV): sequencing the most valuable type-strain genomes for metagenomic binning, comparative biology and taxonomic classification.</title>
        <authorList>
            <person name="Goeker M."/>
        </authorList>
    </citation>
    <scope>NUCLEOTIDE SEQUENCE [LARGE SCALE GENOMIC DNA]</scope>
    <source>
        <strain evidence="1 2">DSM 21352</strain>
    </source>
</reference>
<name>A0A370FLC1_9BURK</name>
<protein>
    <submittedName>
        <fullName evidence="1">Formate dehydrogenase delta subunit</fullName>
    </submittedName>
</protein>
<gene>
    <name evidence="1" type="ORF">DFR41_103417</name>
</gene>
<dbReference type="RefSeq" id="WP_017757972.1">
    <property type="nucleotide sequence ID" value="NZ_QQAV01000003.1"/>
</dbReference>
<sequence length="80" mass="8771">MDADNLVRMANRIGDFFAAQPDREEALVGIAEHLKKFWAPRMRADFLAVVDAGAPALHPLVREAVQGHRAQLAPVARVQG</sequence>
<dbReference type="EMBL" id="QQAV01000003">
    <property type="protein sequence ID" value="RDI26257.1"/>
    <property type="molecule type" value="Genomic_DNA"/>
</dbReference>
<dbReference type="OrthoDB" id="8527650at2"/>